<dbReference type="FunFam" id="3.30.810.10:FF:000001">
    <property type="entry name" value="1-phosphatidylinositol 3-phosphate 5-kinase FAB1"/>
    <property type="match status" value="1"/>
</dbReference>
<gene>
    <name evidence="7" type="ORF">M8C21_017114</name>
</gene>
<dbReference type="Gene3D" id="3.30.810.10">
    <property type="entry name" value="2-Layer Sandwich"/>
    <property type="match status" value="1"/>
</dbReference>
<evidence type="ECO:0000313" key="8">
    <source>
        <dbReference type="Proteomes" id="UP001206925"/>
    </source>
</evidence>
<dbReference type="InterPro" id="IPR002498">
    <property type="entry name" value="PInositol-4-P-4/5-kinase_core"/>
</dbReference>
<keyword evidence="1 4" id="KW-0547">Nucleotide-binding</keyword>
<organism evidence="7 8">
    <name type="scientific">Ambrosia artemisiifolia</name>
    <name type="common">Common ragweed</name>
    <dbReference type="NCBI Taxonomy" id="4212"/>
    <lineage>
        <taxon>Eukaryota</taxon>
        <taxon>Viridiplantae</taxon>
        <taxon>Streptophyta</taxon>
        <taxon>Embryophyta</taxon>
        <taxon>Tracheophyta</taxon>
        <taxon>Spermatophyta</taxon>
        <taxon>Magnoliopsida</taxon>
        <taxon>eudicotyledons</taxon>
        <taxon>Gunneridae</taxon>
        <taxon>Pentapetalae</taxon>
        <taxon>asterids</taxon>
        <taxon>campanulids</taxon>
        <taxon>Asterales</taxon>
        <taxon>Asteraceae</taxon>
        <taxon>Asteroideae</taxon>
        <taxon>Heliantheae alliance</taxon>
        <taxon>Heliantheae</taxon>
        <taxon>Ambrosia</taxon>
    </lineage>
</organism>
<dbReference type="AlphaFoldDB" id="A0AAD5C6V6"/>
<evidence type="ECO:0000256" key="2">
    <source>
        <dbReference type="ARBA" id="ARBA00022777"/>
    </source>
</evidence>
<dbReference type="SUPFAM" id="SSF56104">
    <property type="entry name" value="SAICAR synthase-like"/>
    <property type="match status" value="1"/>
</dbReference>
<dbReference type="GO" id="GO:0010008">
    <property type="term" value="C:endosome membrane"/>
    <property type="evidence" value="ECO:0007669"/>
    <property type="project" value="TreeGrafter"/>
</dbReference>
<dbReference type="GO" id="GO:0000285">
    <property type="term" value="F:1-phosphatidylinositol-3-phosphate 5-kinase activity"/>
    <property type="evidence" value="ECO:0007669"/>
    <property type="project" value="InterPro"/>
</dbReference>
<name>A0AAD5C6V6_AMBAR</name>
<dbReference type="FunFam" id="3.30.800.10:FF:000007">
    <property type="entry name" value="Putative 1-phosphatidylinositol-4-phosphate 5-kinase/ zinc ion binding family"/>
    <property type="match status" value="1"/>
</dbReference>
<evidence type="ECO:0000256" key="3">
    <source>
        <dbReference type="ARBA" id="ARBA00022840"/>
    </source>
</evidence>
<evidence type="ECO:0000259" key="6">
    <source>
        <dbReference type="PROSITE" id="PS51455"/>
    </source>
</evidence>
<keyword evidence="8" id="KW-1185">Reference proteome</keyword>
<dbReference type="InterPro" id="IPR027484">
    <property type="entry name" value="PInositol-4-P-5-kinase_N"/>
</dbReference>
<dbReference type="PANTHER" id="PTHR45748:SF14">
    <property type="entry name" value="1-PHOSPHATIDYLINOSITOL-3-PHOSPHATE 5-KINASE FAB1C-RELATED"/>
    <property type="match status" value="1"/>
</dbReference>
<dbReference type="SMART" id="SM00330">
    <property type="entry name" value="PIPKc"/>
    <property type="match status" value="1"/>
</dbReference>
<feature type="region of interest" description="Disordered" evidence="5">
    <location>
        <begin position="58"/>
        <end position="90"/>
    </location>
</feature>
<dbReference type="Proteomes" id="UP001206925">
    <property type="component" value="Unassembled WGS sequence"/>
</dbReference>
<keyword evidence="4" id="KW-0808">Transferase</keyword>
<dbReference type="GO" id="GO:0005524">
    <property type="term" value="F:ATP binding"/>
    <property type="evidence" value="ECO:0007669"/>
    <property type="project" value="UniProtKB-UniRule"/>
</dbReference>
<sequence length="567" mass="64357">MSVAEIDVLELNRLRHSLMIDLHVWDQRLQSLNSIFKRSSSLEVKHRRAYSTLEAIVDHSHASADPESDQIDSKDETDESNQIDLKSTSSDQFSECNASFLSDKIDSAWTGPLTRPEIPQIRRLISTPARVYSFDSAITLQERMKYQQKVKANDNIQRSYSQVIPNEDQRLDFMWRTKPSFISRTSLLPDGARLIRGQNVVIAVYENEPTSIISYALASKEYEDWFTDKPSLSKHHSVASKLTAWQSFGSNNDYDYMSYGNYGSEETSTAIGSLFSEPKSSHHLAIQFEDESGPGGKVKFSVTCYFAKQFDVLRKKCCPSETDYLRSLSRCKKWMAQGGKSGADFAKSLDDRFLIKGVTKTELDSFEEFAPQYFKYLTDSLNTGSPTCLAKIVGIYQVNVKHAKGGKESKSIVMVMENLFFKKNISRVYDLKGSARSRYNSDITGTMLDMNLLEALRTNPLFLGSKAKRNLERAVWNDTSFLASIDVMDYSLLVGVDEGSKELVLGIIDFMRQYTWDKQLETWVKASGILGGPKNAAPTIISPKQYKRRFRKAMTSYFLTVPDQWSL</sequence>
<dbReference type="GO" id="GO:0046854">
    <property type="term" value="P:phosphatidylinositol phosphate biosynthetic process"/>
    <property type="evidence" value="ECO:0007669"/>
    <property type="project" value="TreeGrafter"/>
</dbReference>
<keyword evidence="2 4" id="KW-0418">Kinase</keyword>
<keyword evidence="3 4" id="KW-0067">ATP-binding</keyword>
<protein>
    <recommendedName>
        <fullName evidence="6">PIPK domain-containing protein</fullName>
    </recommendedName>
</protein>
<reference evidence="7" key="1">
    <citation type="submission" date="2022-06" db="EMBL/GenBank/DDBJ databases">
        <title>Uncovering the hologenomic basis of an extraordinary plant invasion.</title>
        <authorList>
            <person name="Bieker V.C."/>
            <person name="Martin M.D."/>
            <person name="Gilbert T."/>
            <person name="Hodgins K."/>
            <person name="Battlay P."/>
            <person name="Petersen B."/>
            <person name="Wilson J."/>
        </authorList>
    </citation>
    <scope>NUCLEOTIDE SEQUENCE</scope>
    <source>
        <strain evidence="7">AA19_3_7</strain>
        <tissue evidence="7">Leaf</tissue>
    </source>
</reference>
<dbReference type="Pfam" id="PF01504">
    <property type="entry name" value="PIP5K"/>
    <property type="match status" value="2"/>
</dbReference>
<evidence type="ECO:0000256" key="4">
    <source>
        <dbReference type="PROSITE-ProRule" id="PRU00781"/>
    </source>
</evidence>
<feature type="domain" description="PIPK" evidence="6">
    <location>
        <begin position="238"/>
        <end position="558"/>
    </location>
</feature>
<dbReference type="InterPro" id="IPR044769">
    <property type="entry name" value="PIKfyve_PIPKc"/>
</dbReference>
<feature type="compositionally biased region" description="Acidic residues" evidence="5">
    <location>
        <begin position="66"/>
        <end position="81"/>
    </location>
</feature>
<dbReference type="CDD" id="cd17300">
    <property type="entry name" value="PIPKc_PIKfyve"/>
    <property type="match status" value="1"/>
</dbReference>
<accession>A0AAD5C6V6</accession>
<dbReference type="PROSITE" id="PS51455">
    <property type="entry name" value="PIPK"/>
    <property type="match status" value="1"/>
</dbReference>
<dbReference type="InterPro" id="IPR027483">
    <property type="entry name" value="PInositol-4-P-4/5-kinase_C_sf"/>
</dbReference>
<evidence type="ECO:0000313" key="7">
    <source>
        <dbReference type="EMBL" id="KAI7735830.1"/>
    </source>
</evidence>
<proteinExistence type="predicted"/>
<dbReference type="Gene3D" id="3.30.800.10">
    <property type="entry name" value="Phosphatidylinositol Phosphate Kinase II Beta"/>
    <property type="match status" value="1"/>
</dbReference>
<dbReference type="PANTHER" id="PTHR45748">
    <property type="entry name" value="1-PHOSPHATIDYLINOSITOL 3-PHOSPHATE 5-KINASE-RELATED"/>
    <property type="match status" value="1"/>
</dbReference>
<comment type="caution">
    <text evidence="7">The sequence shown here is derived from an EMBL/GenBank/DDBJ whole genome shotgun (WGS) entry which is preliminary data.</text>
</comment>
<dbReference type="EMBL" id="JAMZMK010009434">
    <property type="protein sequence ID" value="KAI7735830.1"/>
    <property type="molecule type" value="Genomic_DNA"/>
</dbReference>
<evidence type="ECO:0000256" key="1">
    <source>
        <dbReference type="ARBA" id="ARBA00022741"/>
    </source>
</evidence>
<evidence type="ECO:0000256" key="5">
    <source>
        <dbReference type="SAM" id="MobiDB-lite"/>
    </source>
</evidence>